<dbReference type="Proteomes" id="UP001177021">
    <property type="component" value="Unassembled WGS sequence"/>
</dbReference>
<name>A0ACB0LDN3_TRIPR</name>
<dbReference type="EMBL" id="CASHSV030000513">
    <property type="protein sequence ID" value="CAJ2667440.1"/>
    <property type="molecule type" value="Genomic_DNA"/>
</dbReference>
<evidence type="ECO:0000313" key="1">
    <source>
        <dbReference type="EMBL" id="CAJ2667440.1"/>
    </source>
</evidence>
<comment type="caution">
    <text evidence="1">The sequence shown here is derived from an EMBL/GenBank/DDBJ whole genome shotgun (WGS) entry which is preliminary data.</text>
</comment>
<evidence type="ECO:0000313" key="2">
    <source>
        <dbReference type="Proteomes" id="UP001177021"/>
    </source>
</evidence>
<proteinExistence type="predicted"/>
<protein>
    <submittedName>
        <fullName evidence="1">Uncharacterized protein</fullName>
    </submittedName>
</protein>
<gene>
    <name evidence="1" type="ORF">MILVUS5_LOCUS32051</name>
</gene>
<accession>A0ACB0LDN3</accession>
<organism evidence="1 2">
    <name type="scientific">Trifolium pratense</name>
    <name type="common">Red clover</name>
    <dbReference type="NCBI Taxonomy" id="57577"/>
    <lineage>
        <taxon>Eukaryota</taxon>
        <taxon>Viridiplantae</taxon>
        <taxon>Streptophyta</taxon>
        <taxon>Embryophyta</taxon>
        <taxon>Tracheophyta</taxon>
        <taxon>Spermatophyta</taxon>
        <taxon>Magnoliopsida</taxon>
        <taxon>eudicotyledons</taxon>
        <taxon>Gunneridae</taxon>
        <taxon>Pentapetalae</taxon>
        <taxon>rosids</taxon>
        <taxon>fabids</taxon>
        <taxon>Fabales</taxon>
        <taxon>Fabaceae</taxon>
        <taxon>Papilionoideae</taxon>
        <taxon>50 kb inversion clade</taxon>
        <taxon>NPAAA clade</taxon>
        <taxon>Hologalegina</taxon>
        <taxon>IRL clade</taxon>
        <taxon>Trifolieae</taxon>
        <taxon>Trifolium</taxon>
    </lineage>
</organism>
<reference evidence="1" key="1">
    <citation type="submission" date="2023-10" db="EMBL/GenBank/DDBJ databases">
        <authorList>
            <person name="Rodriguez Cubillos JULIANA M."/>
            <person name="De Vega J."/>
        </authorList>
    </citation>
    <scope>NUCLEOTIDE SEQUENCE</scope>
</reference>
<keyword evidence="2" id="KW-1185">Reference proteome</keyword>
<sequence length="368" mass="41618">MVSVSSQQQFRYTQPPSKVLHLRNLPWECAEEELIELGKPFGNVVNKKCNVGSNRNQAFAEKVRRLLLNVSSLLKPGGYFLGITPDSSTIWAKYQKNVESYHNKGSDMKPNIVPNCIRTENYMISFEVEEEKFPLFGKKYQLKFANDVSAETHCLVHFPSLIRLAREAGLEYVEIQNLTEFYDDNRSNRNGGQLVLSNKVNVLCNGVEGIYFPSLHLVVCKCGFCGPEKQALSEWEQHTGSKLRDWKTSITVKDSRLPLEQWACETPDIKRECCLCPVKGGALKPTDIHTLWVHVTCAWFRPEVSFSSDKKMEPALGILSIPSNSFVKICVICKQVHGSCTQCCRCSTYFHRIKGRLPNGDEVSIGLS</sequence>